<gene>
    <name evidence="1" type="ORF">BDZ94DRAFT_812851</name>
</gene>
<reference evidence="1" key="1">
    <citation type="submission" date="2020-11" db="EMBL/GenBank/DDBJ databases">
        <authorList>
            <consortium name="DOE Joint Genome Institute"/>
            <person name="Ahrendt S."/>
            <person name="Riley R."/>
            <person name="Andreopoulos W."/>
            <person name="Labutti K."/>
            <person name="Pangilinan J."/>
            <person name="Ruiz-Duenas F.J."/>
            <person name="Barrasa J.M."/>
            <person name="Sanchez-Garcia M."/>
            <person name="Camarero S."/>
            <person name="Miyauchi S."/>
            <person name="Serrano A."/>
            <person name="Linde D."/>
            <person name="Babiker R."/>
            <person name="Drula E."/>
            <person name="Ayuso-Fernandez I."/>
            <person name="Pacheco R."/>
            <person name="Padilla G."/>
            <person name="Ferreira P."/>
            <person name="Barriuso J."/>
            <person name="Kellner H."/>
            <person name="Castanera R."/>
            <person name="Alfaro M."/>
            <person name="Ramirez L."/>
            <person name="Pisabarro A.G."/>
            <person name="Kuo A."/>
            <person name="Tritt A."/>
            <person name="Lipzen A."/>
            <person name="He G."/>
            <person name="Yan M."/>
            <person name="Ng V."/>
            <person name="Cullen D."/>
            <person name="Martin F."/>
            <person name="Rosso M.-N."/>
            <person name="Henrissat B."/>
            <person name="Hibbett D."/>
            <person name="Martinez A.T."/>
            <person name="Grigoriev I.V."/>
        </authorList>
    </citation>
    <scope>NUCLEOTIDE SEQUENCE</scope>
    <source>
        <strain evidence="1">CBS 247.69</strain>
    </source>
</reference>
<protein>
    <recommendedName>
        <fullName evidence="3">F-box domain-containing protein</fullName>
    </recommendedName>
</protein>
<dbReference type="EMBL" id="MU150284">
    <property type="protein sequence ID" value="KAF9461431.1"/>
    <property type="molecule type" value="Genomic_DNA"/>
</dbReference>
<evidence type="ECO:0008006" key="3">
    <source>
        <dbReference type="Google" id="ProtNLM"/>
    </source>
</evidence>
<sequence>MRYIPLPQELIEYITDHLKNDPHSLQVSSLISKPFRSPSQRHLFSAIEITVSNETRNRTLYDILSVHPELACHVKKLKLLLIADNDIGMPGDAIIVGEDMLIATLQMMPCIRTLDFGSYWFGTAQWENYSFALRSSILDLLRLPYLEHVVASQITDFPCSLAFEGCNLKTLKVSYLNTSLNVNPMTLDIGVVQQTEEHVKPWNVEKLIIASIPNMVAPVIGSLFSTYTLPSMGNLTTLEIGEVGTDEGINMCQKLVESTTTLEHLRLRVIEPCMQRWPKSIHLGSLVFLRSFDLHVAGNPHQALQWISETLSSIPSSNNLESIVLCLGDMIVPPTLQEEEWRDIDLTIQNWDAPNLYLVYLSVHASGLEPDFSRFLLTKVPNLFLRKIVSLANNCAQIYPHDQSWPASSLPLNFR</sequence>
<dbReference type="Proteomes" id="UP000807353">
    <property type="component" value="Unassembled WGS sequence"/>
</dbReference>
<accession>A0A9P5Y515</accession>
<evidence type="ECO:0000313" key="2">
    <source>
        <dbReference type="Proteomes" id="UP000807353"/>
    </source>
</evidence>
<dbReference type="AlphaFoldDB" id="A0A9P5Y515"/>
<name>A0A9P5Y515_9AGAR</name>
<proteinExistence type="predicted"/>
<dbReference type="OrthoDB" id="2882490at2759"/>
<comment type="caution">
    <text evidence="1">The sequence shown here is derived from an EMBL/GenBank/DDBJ whole genome shotgun (WGS) entry which is preliminary data.</text>
</comment>
<organism evidence="1 2">
    <name type="scientific">Collybia nuda</name>
    <dbReference type="NCBI Taxonomy" id="64659"/>
    <lineage>
        <taxon>Eukaryota</taxon>
        <taxon>Fungi</taxon>
        <taxon>Dikarya</taxon>
        <taxon>Basidiomycota</taxon>
        <taxon>Agaricomycotina</taxon>
        <taxon>Agaricomycetes</taxon>
        <taxon>Agaricomycetidae</taxon>
        <taxon>Agaricales</taxon>
        <taxon>Tricholomatineae</taxon>
        <taxon>Clitocybaceae</taxon>
        <taxon>Collybia</taxon>
    </lineage>
</organism>
<evidence type="ECO:0000313" key="1">
    <source>
        <dbReference type="EMBL" id="KAF9461431.1"/>
    </source>
</evidence>
<keyword evidence="2" id="KW-1185">Reference proteome</keyword>
<dbReference type="SUPFAM" id="SSF52047">
    <property type="entry name" value="RNI-like"/>
    <property type="match status" value="1"/>
</dbReference>